<dbReference type="Pfam" id="PF01979">
    <property type="entry name" value="Amidohydro_1"/>
    <property type="match status" value="1"/>
</dbReference>
<dbReference type="Proteomes" id="UP000007807">
    <property type="component" value="Chromosome"/>
</dbReference>
<dbReference type="KEGG" id="mcj:MCON_2553"/>
<dbReference type="Gene3D" id="2.30.40.10">
    <property type="entry name" value="Urease, subunit C, domain 1"/>
    <property type="match status" value="1"/>
</dbReference>
<sequence>MKRILLDAFAVVAILVAGCFICYNATLYTAGAAQEGYLALTNATVLEGEDLEPINRAEVLIKDGTIIEVGEEGKIDIPPGAKVLDLTSYTLMPGLIDMHVHLGPQTYKANEEPGILEMPKLVFDWVRFYPDTRRAFLENGVTTVRDLGNEHGWIMELRRHLRDGSLEGPRLFAAGPIFTTPGGHPVATFGVDPASDSVRLPSTTEEARRAVKELASGEDRADLIKVVQERGGPGRDLEPIAPEVLDAIVTEAHEQGLAVTAHWGTLEDLEDVLAAGVDGLEHVEARAVLDGWPEDVLDRLVEQNVPITPTLSVTDAVLPPQISSQLRLRVGELYAAGGWIVVGSDAPINGVPFGAGVHRELELLVDCGLTPQEALRAATIEAARALRTDSIGAIEPGRAADLLVVDGDPLQDIKDAQNVVMLFRDGRRVVDCQSRGQ</sequence>
<gene>
    <name evidence="2" type="ordered locus">MCON_2553</name>
</gene>
<dbReference type="SUPFAM" id="SSF51556">
    <property type="entry name" value="Metallo-dependent hydrolases"/>
    <property type="match status" value="1"/>
</dbReference>
<reference evidence="2 3" key="1">
    <citation type="journal article" date="2011" name="J. Bacteriol.">
        <title>Complete genome sequence of Methanosaeta concilii, a specialist in aceticlastic methanogenesis.</title>
        <authorList>
            <person name="Barber R.D."/>
            <person name="Zhang L."/>
            <person name="Harnack M."/>
            <person name="Olson M.V."/>
            <person name="Kaul R."/>
            <person name="Ingram-Smith C."/>
            <person name="Smith K.S."/>
        </authorList>
    </citation>
    <scope>NUCLEOTIDE SEQUENCE [LARGE SCALE GENOMIC DNA]</scope>
    <source>
        <strain evidence="3">ATCC 5969 / DSM 3671 / JCM 10134 / NBRC 103675 / OCM 69 / GP-6</strain>
    </source>
</reference>
<dbReference type="EMBL" id="CP002565">
    <property type="protein sequence ID" value="AEB68978.1"/>
    <property type="molecule type" value="Genomic_DNA"/>
</dbReference>
<dbReference type="InterPro" id="IPR032466">
    <property type="entry name" value="Metal_Hydrolase"/>
</dbReference>
<accession>F4BZ31</accession>
<dbReference type="PROSITE" id="PS51257">
    <property type="entry name" value="PROKAR_LIPOPROTEIN"/>
    <property type="match status" value="1"/>
</dbReference>
<dbReference type="PANTHER" id="PTHR43135">
    <property type="entry name" value="ALPHA-D-RIBOSE 1-METHYLPHOSPHONATE 5-TRIPHOSPHATE DIPHOSPHATASE"/>
    <property type="match status" value="1"/>
</dbReference>
<dbReference type="SUPFAM" id="SSF51338">
    <property type="entry name" value="Composite domain of metallo-dependent hydrolases"/>
    <property type="match status" value="1"/>
</dbReference>
<dbReference type="PANTHER" id="PTHR43135:SF3">
    <property type="entry name" value="ALPHA-D-RIBOSE 1-METHYLPHOSPHONATE 5-TRIPHOSPHATE DIPHOSPHATASE"/>
    <property type="match status" value="1"/>
</dbReference>
<organism evidence="2 3">
    <name type="scientific">Methanothrix soehngenii (strain ATCC 5969 / DSM 3671 / JCM 10134 / NBRC 103675 / OCM 69 / GP-6)</name>
    <name type="common">Methanosaeta concilii</name>
    <dbReference type="NCBI Taxonomy" id="990316"/>
    <lineage>
        <taxon>Archaea</taxon>
        <taxon>Methanobacteriati</taxon>
        <taxon>Methanobacteriota</taxon>
        <taxon>Stenosarchaea group</taxon>
        <taxon>Methanomicrobia</taxon>
        <taxon>Methanotrichales</taxon>
        <taxon>Methanotrichaceae</taxon>
        <taxon>Methanothrix</taxon>
    </lineage>
</organism>
<proteinExistence type="predicted"/>
<dbReference type="InterPro" id="IPR006680">
    <property type="entry name" value="Amidohydro-rel"/>
</dbReference>
<evidence type="ECO:0000313" key="2">
    <source>
        <dbReference type="EMBL" id="AEB68978.1"/>
    </source>
</evidence>
<keyword evidence="3" id="KW-1185">Reference proteome</keyword>
<evidence type="ECO:0000259" key="1">
    <source>
        <dbReference type="Pfam" id="PF01979"/>
    </source>
</evidence>
<dbReference type="InterPro" id="IPR051781">
    <property type="entry name" value="Metallo-dep_Hydrolase"/>
</dbReference>
<protein>
    <submittedName>
        <fullName evidence="2">Amidohydrolase family protein</fullName>
    </submittedName>
</protein>
<dbReference type="HOGENOM" id="CLU_023620_2_2_2"/>
<dbReference type="AlphaFoldDB" id="F4BZ31"/>
<evidence type="ECO:0000313" key="3">
    <source>
        <dbReference type="Proteomes" id="UP000007807"/>
    </source>
</evidence>
<dbReference type="GO" id="GO:0016810">
    <property type="term" value="F:hydrolase activity, acting on carbon-nitrogen (but not peptide) bonds"/>
    <property type="evidence" value="ECO:0007669"/>
    <property type="project" value="InterPro"/>
</dbReference>
<dbReference type="InterPro" id="IPR011059">
    <property type="entry name" value="Metal-dep_hydrolase_composite"/>
</dbReference>
<keyword evidence="2" id="KW-0378">Hydrolase</keyword>
<dbReference type="STRING" id="990316.MCON_2553"/>
<dbReference type="InParanoid" id="F4BZ31"/>
<feature type="domain" description="Amidohydrolase-related" evidence="1">
    <location>
        <begin position="90"/>
        <end position="429"/>
    </location>
</feature>
<name>F4BZ31_METSG</name>
<dbReference type="Gene3D" id="3.20.20.140">
    <property type="entry name" value="Metal-dependent hydrolases"/>
    <property type="match status" value="1"/>
</dbReference>